<sequence length="119" mass="13399">MVSQMNDLLRSTQKCFFLRVSVLGTLNVFVIVVPDCSSLVDIDWNKRLVWSRRVALRDVNASIDQTLPGGVRQNGQSVWVWAKMLVVTGNSTHEDVVGRSNQVFNFLVDWKSLEFLGGS</sequence>
<reference evidence="1" key="1">
    <citation type="journal article" date="2021" name="Open Biol.">
        <title>Shared evolutionary footprints suggest mitochondrial oxidative damage underlies multiple complex I losses in fungi.</title>
        <authorList>
            <person name="Schikora-Tamarit M.A."/>
            <person name="Marcet-Houben M."/>
            <person name="Nosek J."/>
            <person name="Gabaldon T."/>
        </authorList>
    </citation>
    <scope>NUCLEOTIDE SEQUENCE</scope>
    <source>
        <strain evidence="1">NCAIM Y.01608</strain>
    </source>
</reference>
<organism evidence="1 2">
    <name type="scientific">Ogataea polymorpha</name>
    <dbReference type="NCBI Taxonomy" id="460523"/>
    <lineage>
        <taxon>Eukaryota</taxon>
        <taxon>Fungi</taxon>
        <taxon>Dikarya</taxon>
        <taxon>Ascomycota</taxon>
        <taxon>Saccharomycotina</taxon>
        <taxon>Pichiomycetes</taxon>
        <taxon>Pichiales</taxon>
        <taxon>Pichiaceae</taxon>
        <taxon>Ogataea</taxon>
    </lineage>
</organism>
<evidence type="ECO:0000313" key="2">
    <source>
        <dbReference type="Proteomes" id="UP000788993"/>
    </source>
</evidence>
<name>A0A9P8PTF3_9ASCO</name>
<gene>
    <name evidence="1" type="ORF">OGATHE_000743</name>
</gene>
<evidence type="ECO:0000313" key="1">
    <source>
        <dbReference type="EMBL" id="KAH3678088.1"/>
    </source>
</evidence>
<dbReference type="EMBL" id="JAEUBD010000095">
    <property type="protein sequence ID" value="KAH3678088.1"/>
    <property type="molecule type" value="Genomic_DNA"/>
</dbReference>
<keyword evidence="2" id="KW-1185">Reference proteome</keyword>
<protein>
    <submittedName>
        <fullName evidence="1">Uncharacterized protein</fullName>
    </submittedName>
</protein>
<proteinExistence type="predicted"/>
<reference evidence="1" key="2">
    <citation type="submission" date="2021-01" db="EMBL/GenBank/DDBJ databases">
        <authorList>
            <person name="Schikora-Tamarit M.A."/>
        </authorList>
    </citation>
    <scope>NUCLEOTIDE SEQUENCE</scope>
    <source>
        <strain evidence="1">NCAIM Y.01608</strain>
    </source>
</reference>
<dbReference type="Proteomes" id="UP000788993">
    <property type="component" value="Unassembled WGS sequence"/>
</dbReference>
<comment type="caution">
    <text evidence="1">The sequence shown here is derived from an EMBL/GenBank/DDBJ whole genome shotgun (WGS) entry which is preliminary data.</text>
</comment>
<accession>A0A9P8PTF3</accession>
<dbReference type="AlphaFoldDB" id="A0A9P8PTF3"/>